<proteinExistence type="predicted"/>
<organism evidence="3 4">
    <name type="scientific">Spirodela intermedia</name>
    <name type="common">Intermediate duckweed</name>
    <dbReference type="NCBI Taxonomy" id="51605"/>
    <lineage>
        <taxon>Eukaryota</taxon>
        <taxon>Viridiplantae</taxon>
        <taxon>Streptophyta</taxon>
        <taxon>Embryophyta</taxon>
        <taxon>Tracheophyta</taxon>
        <taxon>Spermatophyta</taxon>
        <taxon>Magnoliopsida</taxon>
        <taxon>Liliopsida</taxon>
        <taxon>Araceae</taxon>
        <taxon>Lemnoideae</taxon>
        <taxon>Spirodela</taxon>
    </lineage>
</organism>
<dbReference type="PRINTS" id="PR00111">
    <property type="entry name" value="ABHYDROLASE"/>
</dbReference>
<evidence type="ECO:0000313" key="3">
    <source>
        <dbReference type="EMBL" id="CAA7394693.1"/>
    </source>
</evidence>
<accession>A0A7I8KAL3</accession>
<evidence type="ECO:0000256" key="1">
    <source>
        <dbReference type="SAM" id="MobiDB-lite"/>
    </source>
</evidence>
<dbReference type="InterPro" id="IPR000073">
    <property type="entry name" value="AB_hydrolase_1"/>
</dbReference>
<dbReference type="PANTHER" id="PTHR11614">
    <property type="entry name" value="PHOSPHOLIPASE-RELATED"/>
    <property type="match status" value="1"/>
</dbReference>
<dbReference type="Gene3D" id="3.40.50.1820">
    <property type="entry name" value="alpha/beta hydrolase"/>
    <property type="match status" value="1"/>
</dbReference>
<name>A0A7I8KAL3_SPIIN</name>
<feature type="region of interest" description="Disordered" evidence="1">
    <location>
        <begin position="1"/>
        <end position="22"/>
    </location>
</feature>
<dbReference type="EMBL" id="LR746267">
    <property type="protein sequence ID" value="CAA7394693.1"/>
    <property type="molecule type" value="Genomic_DNA"/>
</dbReference>
<gene>
    <name evidence="3" type="ORF">SI8410_04005354</name>
</gene>
<reference evidence="3" key="1">
    <citation type="submission" date="2020-02" db="EMBL/GenBank/DDBJ databases">
        <authorList>
            <person name="Scholz U."/>
            <person name="Mascher M."/>
            <person name="Fiebig A."/>
        </authorList>
    </citation>
    <scope>NUCLEOTIDE SEQUENCE</scope>
</reference>
<dbReference type="InterPro" id="IPR022742">
    <property type="entry name" value="Hydrolase_4"/>
</dbReference>
<feature type="domain" description="Serine aminopeptidase S33" evidence="2">
    <location>
        <begin position="65"/>
        <end position="314"/>
    </location>
</feature>
<dbReference type="SUPFAM" id="SSF53474">
    <property type="entry name" value="alpha/beta-Hydrolases"/>
    <property type="match status" value="1"/>
</dbReference>
<keyword evidence="4" id="KW-1185">Reference proteome</keyword>
<dbReference type="Proteomes" id="UP000663760">
    <property type="component" value="Chromosome 4"/>
</dbReference>
<dbReference type="Pfam" id="PF12146">
    <property type="entry name" value="Hydrolase_4"/>
    <property type="match status" value="1"/>
</dbReference>
<evidence type="ECO:0000313" key="4">
    <source>
        <dbReference type="Proteomes" id="UP000663760"/>
    </source>
</evidence>
<protein>
    <recommendedName>
        <fullName evidence="2">Serine aminopeptidase S33 domain-containing protein</fullName>
    </recommendedName>
</protein>
<dbReference type="OrthoDB" id="2498029at2759"/>
<evidence type="ECO:0000259" key="2">
    <source>
        <dbReference type="Pfam" id="PF12146"/>
    </source>
</evidence>
<dbReference type="InterPro" id="IPR029058">
    <property type="entry name" value="AB_hydrolase_fold"/>
</dbReference>
<dbReference type="AlphaFoldDB" id="A0A7I8KAL3"/>
<dbReference type="InterPro" id="IPR051044">
    <property type="entry name" value="MAG_DAG_Lipase"/>
</dbReference>
<sequence>MEKRAAQFGEDGNGGSTAPAAHFWGESPDEEGFYASHGVRGSKSFYTSPRGIALFTRSWLPTASPPRAVVCLVHGYGNDISWTFQSTAIFLARSGFACFALDLPGHGLSDGLRGFVPDVNVVAEDCLAFFDSVRDAQPPSLPCFLYGESMGGALCLLLHLRDHQRHRRSPGGGAWAGAVLVAPMCRISESIRPRWPVPQILTFVARFAPKLPIVPTVDLISVSVKVPEKRAVAGRNPLRYRGRPRLGTVVELLRVTDYIYSRLPEVTLPFIVLHGSADVVTDLSVSQALYELAASEDKTIRIYDGMLHSLLFGEPEENITVVRGHILSWLNDRCVGGGASSSAPLPQPELGDASAIPSASVD</sequence>
<feature type="region of interest" description="Disordered" evidence="1">
    <location>
        <begin position="340"/>
        <end position="362"/>
    </location>
</feature>